<protein>
    <submittedName>
        <fullName evidence="1">Uncharacterized protein</fullName>
    </submittedName>
</protein>
<accession>A0A8H3F777</accession>
<dbReference type="Gene3D" id="1.25.40.10">
    <property type="entry name" value="Tetratricopeptide repeat domain"/>
    <property type="match status" value="2"/>
</dbReference>
<proteinExistence type="predicted"/>
<evidence type="ECO:0000313" key="2">
    <source>
        <dbReference type="Proteomes" id="UP000664534"/>
    </source>
</evidence>
<dbReference type="EMBL" id="CAJPDT010000020">
    <property type="protein sequence ID" value="CAF9918299.1"/>
    <property type="molecule type" value="Genomic_DNA"/>
</dbReference>
<dbReference type="InterPro" id="IPR011990">
    <property type="entry name" value="TPR-like_helical_dom_sf"/>
</dbReference>
<name>A0A8H3F777_9LECA</name>
<organism evidence="1 2">
    <name type="scientific">Imshaugia aleurites</name>
    <dbReference type="NCBI Taxonomy" id="172621"/>
    <lineage>
        <taxon>Eukaryota</taxon>
        <taxon>Fungi</taxon>
        <taxon>Dikarya</taxon>
        <taxon>Ascomycota</taxon>
        <taxon>Pezizomycotina</taxon>
        <taxon>Lecanoromycetes</taxon>
        <taxon>OSLEUM clade</taxon>
        <taxon>Lecanoromycetidae</taxon>
        <taxon>Lecanorales</taxon>
        <taxon>Lecanorineae</taxon>
        <taxon>Parmeliaceae</taxon>
        <taxon>Imshaugia</taxon>
    </lineage>
</organism>
<keyword evidence="2" id="KW-1185">Reference proteome</keyword>
<gene>
    <name evidence="1" type="ORF">IMSHALPRED_004271</name>
</gene>
<evidence type="ECO:0000313" key="1">
    <source>
        <dbReference type="EMBL" id="CAF9918299.1"/>
    </source>
</evidence>
<comment type="caution">
    <text evidence="1">The sequence shown here is derived from an EMBL/GenBank/DDBJ whole genome shotgun (WGS) entry which is preliminary data.</text>
</comment>
<dbReference type="AlphaFoldDB" id="A0A8H3F777"/>
<dbReference type="OrthoDB" id="9991317at2759"/>
<dbReference type="Proteomes" id="UP000664534">
    <property type="component" value="Unassembled WGS sequence"/>
</dbReference>
<sequence>MFDQSPNESTKLEASSSYFAREIDKATQAARTKPPGDPLRPSALNTLALIFNARFRALGAQSDLDQTIQLQKETIELTQDDNPTLVLWLDNLGLWLLERFVLRGEKFDLDEAIENTNRAISNEYANYYGERAVILHNNALQLRARYKLQGNSIDLEHAINNERESIRSFASDDPKCLPVIDTLSILLVDKYEATRNLQDVEEAIRLSRQAVTATSEEDPSLGTRVNHLCNALGERFAVLHESVNIEEAIDRIQSAIQRAPKGGHDRIRWLNNLGSFFGRRYRQYKIPMDFEKAADTIQQAISELPITHRDRPRMLFNLGSAWLEKYEDEHNLASTARRPYSHRLLLVHCCREPKTTSRDPVALEARPPAKDPRSLRVPLQIPKQSVCELDC</sequence>
<reference evidence="1" key="1">
    <citation type="submission" date="2021-03" db="EMBL/GenBank/DDBJ databases">
        <authorList>
            <person name="Tagirdzhanova G."/>
        </authorList>
    </citation>
    <scope>NUCLEOTIDE SEQUENCE</scope>
</reference>